<protein>
    <submittedName>
        <fullName evidence="1">Uncharacterized protein</fullName>
    </submittedName>
</protein>
<evidence type="ECO:0000313" key="1">
    <source>
        <dbReference type="EMBL" id="THG91038.1"/>
    </source>
</evidence>
<dbReference type="Proteomes" id="UP000297014">
    <property type="component" value="Unassembled WGS sequence"/>
</dbReference>
<dbReference type="EMBL" id="JALP01000095">
    <property type="protein sequence ID" value="THG91038.1"/>
    <property type="molecule type" value="Genomic_DNA"/>
</dbReference>
<sequence>MVNKAEKNVENKREVSYNLHESSYTYKFNIIGNFFYHVRTKVGLRTLKRRN</sequence>
<gene>
    <name evidence="1" type="ORF">AJ85_07520</name>
</gene>
<reference evidence="1 2" key="1">
    <citation type="submission" date="2014-01" db="EMBL/GenBank/DDBJ databases">
        <title>Draft genome sequencing of Bacillus alcalophilus CGMCC 1.3604.</title>
        <authorList>
            <person name="Yang J."/>
            <person name="Diao L."/>
            <person name="Yang S."/>
        </authorList>
    </citation>
    <scope>NUCLEOTIDE SEQUENCE [LARGE SCALE GENOMIC DNA]</scope>
    <source>
        <strain evidence="1 2">CGMCC 1.3604</strain>
    </source>
</reference>
<evidence type="ECO:0000313" key="2">
    <source>
        <dbReference type="Proteomes" id="UP000297014"/>
    </source>
</evidence>
<name>A0A4S4K0F1_ALKAL</name>
<dbReference type="AlphaFoldDB" id="A0A4S4K0F1"/>
<organism evidence="1 2">
    <name type="scientific">Alkalihalobacillus alcalophilus ATCC 27647 = CGMCC 1.3604</name>
    <dbReference type="NCBI Taxonomy" id="1218173"/>
    <lineage>
        <taxon>Bacteria</taxon>
        <taxon>Bacillati</taxon>
        <taxon>Bacillota</taxon>
        <taxon>Bacilli</taxon>
        <taxon>Bacillales</taxon>
        <taxon>Bacillaceae</taxon>
        <taxon>Alkalihalobacillus</taxon>
    </lineage>
</organism>
<proteinExistence type="predicted"/>
<comment type="caution">
    <text evidence="1">The sequence shown here is derived from an EMBL/GenBank/DDBJ whole genome shotgun (WGS) entry which is preliminary data.</text>
</comment>
<accession>A0A4S4K0F1</accession>